<dbReference type="RefSeq" id="WP_091386203.1">
    <property type="nucleotide sequence ID" value="NZ_FNQO01000001.1"/>
</dbReference>
<dbReference type="Pfam" id="PF07969">
    <property type="entry name" value="Amidohydro_3"/>
    <property type="match status" value="1"/>
</dbReference>
<dbReference type="Gene3D" id="3.10.310.70">
    <property type="match status" value="1"/>
</dbReference>
<dbReference type="STRING" id="658218.SAMN05216562_1264"/>
<dbReference type="InterPro" id="IPR011059">
    <property type="entry name" value="Metal-dep_hydrolase_composite"/>
</dbReference>
<dbReference type="Proteomes" id="UP000198658">
    <property type="component" value="Unassembled WGS sequence"/>
</dbReference>
<evidence type="ECO:0000256" key="1">
    <source>
        <dbReference type="SAM" id="SignalP"/>
    </source>
</evidence>
<dbReference type="Gene3D" id="3.20.20.140">
    <property type="entry name" value="Metal-dependent hydrolases"/>
    <property type="match status" value="1"/>
</dbReference>
<dbReference type="InterPro" id="IPR032466">
    <property type="entry name" value="Metal_Hydrolase"/>
</dbReference>
<keyword evidence="4" id="KW-1185">Reference proteome</keyword>
<dbReference type="Gene3D" id="2.30.40.10">
    <property type="entry name" value="Urease, subunit C, domain 1"/>
    <property type="match status" value="1"/>
</dbReference>
<dbReference type="GO" id="GO:0016810">
    <property type="term" value="F:hydrolase activity, acting on carbon-nitrogen (but not peptide) bonds"/>
    <property type="evidence" value="ECO:0007669"/>
    <property type="project" value="InterPro"/>
</dbReference>
<dbReference type="AlphaFoldDB" id="A0A1H3X0R7"/>
<dbReference type="SUPFAM" id="SSF51338">
    <property type="entry name" value="Composite domain of metallo-dependent hydrolases"/>
    <property type="match status" value="1"/>
</dbReference>
<protein>
    <recommendedName>
        <fullName evidence="2">Amidohydrolase 3 domain-containing protein</fullName>
    </recommendedName>
</protein>
<feature type="chain" id="PRO_5011708081" description="Amidohydrolase 3 domain-containing protein" evidence="1">
    <location>
        <begin position="34"/>
        <end position="581"/>
    </location>
</feature>
<organism evidence="3 4">
    <name type="scientific">Microbulbifer marinus</name>
    <dbReference type="NCBI Taxonomy" id="658218"/>
    <lineage>
        <taxon>Bacteria</taxon>
        <taxon>Pseudomonadati</taxon>
        <taxon>Pseudomonadota</taxon>
        <taxon>Gammaproteobacteria</taxon>
        <taxon>Cellvibrionales</taxon>
        <taxon>Microbulbiferaceae</taxon>
        <taxon>Microbulbifer</taxon>
    </lineage>
</organism>
<evidence type="ECO:0000313" key="4">
    <source>
        <dbReference type="Proteomes" id="UP000198658"/>
    </source>
</evidence>
<dbReference type="PANTHER" id="PTHR22642">
    <property type="entry name" value="IMIDAZOLONEPROPIONASE"/>
    <property type="match status" value="1"/>
</dbReference>
<dbReference type="InterPro" id="IPR033932">
    <property type="entry name" value="YtcJ-like"/>
</dbReference>
<keyword evidence="1" id="KW-0732">Signal</keyword>
<feature type="signal peptide" evidence="1">
    <location>
        <begin position="1"/>
        <end position="33"/>
    </location>
</feature>
<dbReference type="EMBL" id="FNQO01000001">
    <property type="protein sequence ID" value="SDZ92977.1"/>
    <property type="molecule type" value="Genomic_DNA"/>
</dbReference>
<dbReference type="InterPro" id="IPR013108">
    <property type="entry name" value="Amidohydro_3"/>
</dbReference>
<dbReference type="OrthoDB" id="5734927at2"/>
<dbReference type="CDD" id="cd01300">
    <property type="entry name" value="YtcJ_like"/>
    <property type="match status" value="1"/>
</dbReference>
<dbReference type="SUPFAM" id="SSF51556">
    <property type="entry name" value="Metallo-dependent hydrolases"/>
    <property type="match status" value="1"/>
</dbReference>
<sequence length="581" mass="63762">MATTFRRRRTQSTTSLHIPIFLSAAILAGFAHAAPERIWFNGDIHTADLASPAAQAFAIEDGRFSAVGSNAAIRSLADENTELVDLAGKTVIPGIIDGHFHLFSWYEMSRGVNLVGLNYIPSWIERVKAKATEVPDGGWIIGGGWDHNAAGGEFPTAEQLDAIAPNHLVALGDIDHHTMWVNSRVLEKFNITADTPNPPGGEIVKDPETGKPTGILKETAAFIVWDSDAFVPVKSEREKIWREAITHMNSLGITGMHNMGRSVRELEDLMELVEAGEFPLRMWYGVMVNSGEEVEQLLPFYRTFNKHAAQFRQTGPRLEFGYFKGLTDGVLSSRTAALASDYSDAPGERGKFFIEPSHINDIVHIANSENIPVALHAIGDKAVHAALDAFEQSPVKSDLPNRIEHIEVIQPGDLPRFEQLNVVASMQPQHAVGTIDPYIVQRIGKNRSSLAYVWRKILDNGGKLALSSDWPTSPANPLAQIHAAVTRQSLDGTPKGGWYSDQALTFDEALYAMTQQGAALSGWQKEVGSISKGKWADFVILDRPLPEKMNLDLLQMQVESTFIAGGAVYRSSTQQTAAREQ</sequence>
<evidence type="ECO:0000313" key="3">
    <source>
        <dbReference type="EMBL" id="SDZ92977.1"/>
    </source>
</evidence>
<feature type="domain" description="Amidohydrolase 3" evidence="2">
    <location>
        <begin position="82"/>
        <end position="569"/>
    </location>
</feature>
<name>A0A1H3X0R7_9GAMM</name>
<gene>
    <name evidence="3" type="ORF">SAMN05216562_1264</name>
</gene>
<dbReference type="PANTHER" id="PTHR22642:SF2">
    <property type="entry name" value="PROTEIN LONG AFTER FAR-RED 3"/>
    <property type="match status" value="1"/>
</dbReference>
<reference evidence="4" key="1">
    <citation type="submission" date="2016-10" db="EMBL/GenBank/DDBJ databases">
        <authorList>
            <person name="Varghese N."/>
            <person name="Submissions S."/>
        </authorList>
    </citation>
    <scope>NUCLEOTIDE SEQUENCE [LARGE SCALE GENOMIC DNA]</scope>
    <source>
        <strain evidence="4">CGMCC 1.10657</strain>
    </source>
</reference>
<proteinExistence type="predicted"/>
<evidence type="ECO:0000259" key="2">
    <source>
        <dbReference type="Pfam" id="PF07969"/>
    </source>
</evidence>
<accession>A0A1H3X0R7</accession>